<dbReference type="InterPro" id="IPR036291">
    <property type="entry name" value="NAD(P)-bd_dom_sf"/>
</dbReference>
<protein>
    <submittedName>
        <fullName evidence="6">KR domain-containing protein</fullName>
    </submittedName>
</protein>
<keyword evidence="1" id="KW-0596">Phosphopantetheine</keyword>
<evidence type="ECO:0000256" key="1">
    <source>
        <dbReference type="ARBA" id="ARBA00022450"/>
    </source>
</evidence>
<dbReference type="GO" id="GO:0006633">
    <property type="term" value="P:fatty acid biosynthetic process"/>
    <property type="evidence" value="ECO:0007669"/>
    <property type="project" value="TreeGrafter"/>
</dbReference>
<keyword evidence="4" id="KW-0511">Multifunctional enzyme</keyword>
<dbReference type="Pfam" id="PF08659">
    <property type="entry name" value="KR"/>
    <property type="match status" value="1"/>
</dbReference>
<dbReference type="InterPro" id="IPR013968">
    <property type="entry name" value="PKS_KR"/>
</dbReference>
<dbReference type="CDD" id="cd05195">
    <property type="entry name" value="enoyl_red"/>
    <property type="match status" value="1"/>
</dbReference>
<evidence type="ECO:0000256" key="4">
    <source>
        <dbReference type="ARBA" id="ARBA00023268"/>
    </source>
</evidence>
<reference evidence="6 7" key="1">
    <citation type="submission" date="2014-02" db="EMBL/GenBank/DDBJ databases">
        <title>The genome sequence of Colletotrichum salicis CBS 607.94.</title>
        <authorList>
            <person name="Baroncelli R."/>
            <person name="Thon M.R."/>
        </authorList>
    </citation>
    <scope>NUCLEOTIDE SEQUENCE [LARGE SCALE GENOMIC DNA]</scope>
    <source>
        <strain evidence="6 7">CBS 607.94</strain>
    </source>
</reference>
<dbReference type="SMART" id="SM00829">
    <property type="entry name" value="PKS_ER"/>
    <property type="match status" value="1"/>
</dbReference>
<feature type="domain" description="Carrier" evidence="5">
    <location>
        <begin position="592"/>
        <end position="669"/>
    </location>
</feature>
<dbReference type="InterPro" id="IPR020806">
    <property type="entry name" value="PKS_PP-bd"/>
</dbReference>
<dbReference type="GO" id="GO:0031177">
    <property type="term" value="F:phosphopantetheine binding"/>
    <property type="evidence" value="ECO:0007669"/>
    <property type="project" value="InterPro"/>
</dbReference>
<dbReference type="InterPro" id="IPR050091">
    <property type="entry name" value="PKS_NRPS_Biosynth_Enz"/>
</dbReference>
<dbReference type="GO" id="GO:0004312">
    <property type="term" value="F:fatty acid synthase activity"/>
    <property type="evidence" value="ECO:0007669"/>
    <property type="project" value="TreeGrafter"/>
</dbReference>
<dbReference type="PANTHER" id="PTHR43775:SF40">
    <property type="entry name" value="NORSOLORINIC ACID SYNTHASE STCA"/>
    <property type="match status" value="1"/>
</dbReference>
<dbReference type="PROSITE" id="PS50075">
    <property type="entry name" value="CARRIER"/>
    <property type="match status" value="1"/>
</dbReference>
<dbReference type="InterPro" id="IPR036736">
    <property type="entry name" value="ACP-like_sf"/>
</dbReference>
<dbReference type="SUPFAM" id="SSF51735">
    <property type="entry name" value="NAD(P)-binding Rossmann-fold domains"/>
    <property type="match status" value="2"/>
</dbReference>
<dbReference type="Proteomes" id="UP000070121">
    <property type="component" value="Unassembled WGS sequence"/>
</dbReference>
<dbReference type="STRING" id="1209931.A0A135V6S0"/>
<dbReference type="InterPro" id="IPR011032">
    <property type="entry name" value="GroES-like_sf"/>
</dbReference>
<evidence type="ECO:0000256" key="2">
    <source>
        <dbReference type="ARBA" id="ARBA00022553"/>
    </source>
</evidence>
<dbReference type="Pfam" id="PF23297">
    <property type="entry name" value="ACP_SdgA_C"/>
    <property type="match status" value="1"/>
</dbReference>
<dbReference type="SMART" id="SM00823">
    <property type="entry name" value="PKS_PP"/>
    <property type="match status" value="1"/>
</dbReference>
<keyword evidence="3" id="KW-0560">Oxidoreductase</keyword>
<name>A0A135V6S0_9PEZI</name>
<dbReference type="SUPFAM" id="SSF47336">
    <property type="entry name" value="ACP-like"/>
    <property type="match status" value="1"/>
</dbReference>
<dbReference type="AlphaFoldDB" id="A0A135V6S0"/>
<evidence type="ECO:0000313" key="6">
    <source>
        <dbReference type="EMBL" id="KXH68207.1"/>
    </source>
</evidence>
<keyword evidence="2" id="KW-0597">Phosphoprotein</keyword>
<dbReference type="GO" id="GO:0044550">
    <property type="term" value="P:secondary metabolite biosynthetic process"/>
    <property type="evidence" value="ECO:0007669"/>
    <property type="project" value="TreeGrafter"/>
</dbReference>
<comment type="caution">
    <text evidence="6">The sequence shown here is derived from an EMBL/GenBank/DDBJ whole genome shotgun (WGS) entry which is preliminary data.</text>
</comment>
<evidence type="ECO:0000313" key="7">
    <source>
        <dbReference type="Proteomes" id="UP000070121"/>
    </source>
</evidence>
<dbReference type="SMART" id="SM00822">
    <property type="entry name" value="PKS_KR"/>
    <property type="match status" value="1"/>
</dbReference>
<gene>
    <name evidence="6" type="ORF">CSAL01_13137</name>
</gene>
<sequence length="675" mass="72460">MPSIQVHQPIWGFDAIYWKPGRWITMNDCMKAKANASCPGTDNESKFSEHNGLISIPRLMPTPHMDQALSAKQSGDRLKSFTFSGDSPKPHISITIETPGLLDTIFYAEDAEAGKDLQPGDVEIEVKATSMNFKDVMIALGQIPGRSFGFDSAGIVSRVSSGSQLQPGDSVLFCSSTGGGFGTYVHCPELQTEKLSAGMSFQVAAAIPAGETVLIHTAAGGVAQAAVQLAQLRGAKIFATVGSQTKHVLHVTGDRGVDVVLNSLGGELLRQSWECIAPFGRFIDIGKAGIIANNTLPMGPFKRNVTFSAVDLVVVHKEAKPLMKKILQDGGQMLSSFIQELECTAGVTVLAPACDIVDRKAVEETFRKASRELPPIKGCIQAAMVLREDMLAKMSHLMFHETLGPKRAGSWNLHQLLPNDMDFFVLLSSFCGIMGNRGQSNYAAGNAFEDALARHRVAQGLKGVSVDLVLVAEAGWANVNYESVTQSLRAGHDNLTQTQLMELLDLLCDPGCDCAKPGSAQVVNMVDSAADLARMTQQGLLDWMQKPMFSNLLRMGETEDIGNGRGAGGGNGDGSDDVNRLALVKAALDLPTASEIVTQGLVQKLAKSLSVPIETLDVGKPAYVVGVDSLIAVEVRYWFMKQLLVEVPVFEILKNQSITDLCQQVASKVLQSTSK</sequence>
<accession>A0A135V6S0</accession>
<dbReference type="Gene3D" id="1.10.1200.10">
    <property type="entry name" value="ACP-like"/>
    <property type="match status" value="1"/>
</dbReference>
<dbReference type="EMBL" id="JFFI01000365">
    <property type="protein sequence ID" value="KXH68207.1"/>
    <property type="molecule type" value="Genomic_DNA"/>
</dbReference>
<organism evidence="6 7">
    <name type="scientific">Colletotrichum salicis</name>
    <dbReference type="NCBI Taxonomy" id="1209931"/>
    <lineage>
        <taxon>Eukaryota</taxon>
        <taxon>Fungi</taxon>
        <taxon>Dikarya</taxon>
        <taxon>Ascomycota</taxon>
        <taxon>Pezizomycotina</taxon>
        <taxon>Sordariomycetes</taxon>
        <taxon>Hypocreomycetidae</taxon>
        <taxon>Glomerellales</taxon>
        <taxon>Glomerellaceae</taxon>
        <taxon>Colletotrichum</taxon>
        <taxon>Colletotrichum acutatum species complex</taxon>
    </lineage>
</organism>
<dbReference type="InterPro" id="IPR009081">
    <property type="entry name" value="PP-bd_ACP"/>
</dbReference>
<evidence type="ECO:0000256" key="3">
    <source>
        <dbReference type="ARBA" id="ARBA00023002"/>
    </source>
</evidence>
<dbReference type="InterPro" id="IPR057326">
    <property type="entry name" value="KR_dom"/>
</dbReference>
<dbReference type="InterPro" id="IPR020843">
    <property type="entry name" value="ER"/>
</dbReference>
<dbReference type="SUPFAM" id="SSF50129">
    <property type="entry name" value="GroES-like"/>
    <property type="match status" value="1"/>
</dbReference>
<dbReference type="GO" id="GO:0016491">
    <property type="term" value="F:oxidoreductase activity"/>
    <property type="evidence" value="ECO:0007669"/>
    <property type="project" value="UniProtKB-KW"/>
</dbReference>
<dbReference type="InterPro" id="IPR013154">
    <property type="entry name" value="ADH-like_N"/>
</dbReference>
<dbReference type="OrthoDB" id="329835at2759"/>
<dbReference type="Pfam" id="PF08240">
    <property type="entry name" value="ADH_N"/>
    <property type="match status" value="1"/>
</dbReference>
<dbReference type="Pfam" id="PF13602">
    <property type="entry name" value="ADH_zinc_N_2"/>
    <property type="match status" value="1"/>
</dbReference>
<dbReference type="PANTHER" id="PTHR43775">
    <property type="entry name" value="FATTY ACID SYNTHASE"/>
    <property type="match status" value="1"/>
</dbReference>
<keyword evidence="7" id="KW-1185">Reference proteome</keyword>
<dbReference type="Gene3D" id="3.90.180.10">
    <property type="entry name" value="Medium-chain alcohol dehydrogenases, catalytic domain"/>
    <property type="match status" value="1"/>
</dbReference>
<evidence type="ECO:0000259" key="5">
    <source>
        <dbReference type="PROSITE" id="PS50075"/>
    </source>
</evidence>
<proteinExistence type="predicted"/>
<dbReference type="Gene3D" id="3.40.50.720">
    <property type="entry name" value="NAD(P)-binding Rossmann-like Domain"/>
    <property type="match status" value="3"/>
</dbReference>